<dbReference type="AlphaFoldDB" id="A0A975TRQ9"/>
<keyword evidence="2" id="KW-0285">Flavoprotein</keyword>
<dbReference type="GO" id="GO:0051537">
    <property type="term" value="F:2 iron, 2 sulfur cluster binding"/>
    <property type="evidence" value="ECO:0007669"/>
    <property type="project" value="UniProtKB-KW"/>
</dbReference>
<dbReference type="InterPro" id="IPR050415">
    <property type="entry name" value="MRET"/>
</dbReference>
<proteinExistence type="predicted"/>
<keyword evidence="8" id="KW-0411">Iron-sulfur</keyword>
<keyword evidence="6" id="KW-0560">Oxidoreductase</keyword>
<sequence>MNLHIMVDEQDGFLTGDKLRAAVPDWKSATVWFCGPAGFGTALRRDLAAQGLPRGAFHQELFNMR</sequence>
<keyword evidence="4" id="KW-0479">Metal-binding</keyword>
<evidence type="ECO:0000256" key="5">
    <source>
        <dbReference type="ARBA" id="ARBA00022827"/>
    </source>
</evidence>
<comment type="cofactor">
    <cofactor evidence="1">
        <name>FAD</name>
        <dbReference type="ChEBI" id="CHEBI:57692"/>
    </cofactor>
</comment>
<keyword evidence="3" id="KW-0001">2Fe-2S</keyword>
<keyword evidence="5" id="KW-0274">FAD</keyword>
<gene>
    <name evidence="9" type="ORF">KUL25_12505</name>
</gene>
<dbReference type="Gene3D" id="3.40.50.80">
    <property type="entry name" value="Nucleotide-binding domain of ferredoxin-NADP reductase (FNR) module"/>
    <property type="match status" value="1"/>
</dbReference>
<dbReference type="Proteomes" id="UP000693972">
    <property type="component" value="Unassembled WGS sequence"/>
</dbReference>
<keyword evidence="7" id="KW-0408">Iron</keyword>
<evidence type="ECO:0000256" key="6">
    <source>
        <dbReference type="ARBA" id="ARBA00023002"/>
    </source>
</evidence>
<protein>
    <recommendedName>
        <fullName evidence="11">Ferric reductase</fullName>
    </recommendedName>
</protein>
<evidence type="ECO:0000256" key="4">
    <source>
        <dbReference type="ARBA" id="ARBA00022723"/>
    </source>
</evidence>
<dbReference type="PANTHER" id="PTHR47354">
    <property type="entry name" value="NADH OXIDOREDUCTASE HCR"/>
    <property type="match status" value="1"/>
</dbReference>
<dbReference type="PANTHER" id="PTHR47354:SF8">
    <property type="entry name" value="1,2-PHENYLACETYL-COA EPOXIDASE, SUBUNIT E"/>
    <property type="match status" value="1"/>
</dbReference>
<dbReference type="GO" id="GO:0016491">
    <property type="term" value="F:oxidoreductase activity"/>
    <property type="evidence" value="ECO:0007669"/>
    <property type="project" value="UniProtKB-KW"/>
</dbReference>
<dbReference type="InterPro" id="IPR039261">
    <property type="entry name" value="FNR_nucleotide-bd"/>
</dbReference>
<dbReference type="EMBL" id="CP078073">
    <property type="protein sequence ID" value="QXL86295.1"/>
    <property type="molecule type" value="Genomic_DNA"/>
</dbReference>
<keyword evidence="10" id="KW-1185">Reference proteome</keyword>
<dbReference type="SUPFAM" id="SSF52343">
    <property type="entry name" value="Ferredoxin reductase-like, C-terminal NADP-linked domain"/>
    <property type="match status" value="1"/>
</dbReference>
<dbReference type="EMBL" id="JAIMBW010000001">
    <property type="protein sequence ID" value="MBY4893584.1"/>
    <property type="molecule type" value="Genomic_DNA"/>
</dbReference>
<dbReference type="GO" id="GO:0050660">
    <property type="term" value="F:flavin adenine dinucleotide binding"/>
    <property type="evidence" value="ECO:0007669"/>
    <property type="project" value="TreeGrafter"/>
</dbReference>
<name>A0A975TRQ9_9RHOB</name>
<dbReference type="GO" id="GO:0046872">
    <property type="term" value="F:metal ion binding"/>
    <property type="evidence" value="ECO:0007669"/>
    <property type="project" value="UniProtKB-KW"/>
</dbReference>
<accession>A0A975TRQ9</accession>
<evidence type="ECO:0008006" key="11">
    <source>
        <dbReference type="Google" id="ProtNLM"/>
    </source>
</evidence>
<evidence type="ECO:0000256" key="8">
    <source>
        <dbReference type="ARBA" id="ARBA00023014"/>
    </source>
</evidence>
<evidence type="ECO:0000313" key="9">
    <source>
        <dbReference type="EMBL" id="QXL86295.1"/>
    </source>
</evidence>
<evidence type="ECO:0000256" key="7">
    <source>
        <dbReference type="ARBA" id="ARBA00023004"/>
    </source>
</evidence>
<organism evidence="9">
    <name type="scientific">Gymnodinialimonas phycosphaerae</name>
    <dbReference type="NCBI Taxonomy" id="2841589"/>
    <lineage>
        <taxon>Bacteria</taxon>
        <taxon>Pseudomonadati</taxon>
        <taxon>Pseudomonadota</taxon>
        <taxon>Alphaproteobacteria</taxon>
        <taxon>Rhodobacterales</taxon>
        <taxon>Paracoccaceae</taxon>
        <taxon>Gymnodinialimonas</taxon>
    </lineage>
</organism>
<dbReference type="RefSeq" id="WP_257893257.1">
    <property type="nucleotide sequence ID" value="NZ_JAIMBW010000001.1"/>
</dbReference>
<evidence type="ECO:0000256" key="2">
    <source>
        <dbReference type="ARBA" id="ARBA00022630"/>
    </source>
</evidence>
<evidence type="ECO:0000256" key="1">
    <source>
        <dbReference type="ARBA" id="ARBA00001974"/>
    </source>
</evidence>
<evidence type="ECO:0000313" key="10">
    <source>
        <dbReference type="Proteomes" id="UP000693972"/>
    </source>
</evidence>
<evidence type="ECO:0000256" key="3">
    <source>
        <dbReference type="ARBA" id="ARBA00022714"/>
    </source>
</evidence>
<reference evidence="9 10" key="1">
    <citation type="submission" date="2021-07" db="EMBL/GenBank/DDBJ databases">
        <title>Karlodiniumbacter phycospheric gen. nov., sp. nov., a phycosphere bacterium isolated from karlodinium veneficum.</title>
        <authorList>
            <person name="Peng Y."/>
            <person name="Jiang L."/>
            <person name="Lee J."/>
        </authorList>
    </citation>
    <scope>NUCLEOTIDE SEQUENCE</scope>
    <source>
        <strain evidence="9 10">N5</strain>
    </source>
</reference>